<gene>
    <name evidence="2" type="ORF">PHJA_001475700</name>
</gene>
<proteinExistence type="predicted"/>
<organism evidence="2 3">
    <name type="scientific">Phtheirospermum japonicum</name>
    <dbReference type="NCBI Taxonomy" id="374723"/>
    <lineage>
        <taxon>Eukaryota</taxon>
        <taxon>Viridiplantae</taxon>
        <taxon>Streptophyta</taxon>
        <taxon>Embryophyta</taxon>
        <taxon>Tracheophyta</taxon>
        <taxon>Spermatophyta</taxon>
        <taxon>Magnoliopsida</taxon>
        <taxon>eudicotyledons</taxon>
        <taxon>Gunneridae</taxon>
        <taxon>Pentapetalae</taxon>
        <taxon>asterids</taxon>
        <taxon>lamiids</taxon>
        <taxon>Lamiales</taxon>
        <taxon>Orobanchaceae</taxon>
        <taxon>Orobanchaceae incertae sedis</taxon>
        <taxon>Phtheirospermum</taxon>
    </lineage>
</organism>
<dbReference type="Proteomes" id="UP000653305">
    <property type="component" value="Unassembled WGS sequence"/>
</dbReference>
<dbReference type="InterPro" id="IPR005174">
    <property type="entry name" value="KIB1-4_b-propeller"/>
</dbReference>
<accession>A0A830CBD2</accession>
<dbReference type="Pfam" id="PF03478">
    <property type="entry name" value="Beta-prop_KIB1-4"/>
    <property type="match status" value="1"/>
</dbReference>
<dbReference type="PANTHER" id="PTHR44259:SF37">
    <property type="entry name" value="DUF1618 DOMAIN-CONTAINING PROTEIN"/>
    <property type="match status" value="1"/>
</dbReference>
<keyword evidence="3" id="KW-1185">Reference proteome</keyword>
<dbReference type="OrthoDB" id="642536at2759"/>
<dbReference type="InterPro" id="IPR050942">
    <property type="entry name" value="F-box_BR-signaling"/>
</dbReference>
<reference evidence="2" key="1">
    <citation type="submission" date="2020-07" db="EMBL/GenBank/DDBJ databases">
        <title>Ethylene signaling mediates host invasion by parasitic plants.</title>
        <authorList>
            <person name="Yoshida S."/>
        </authorList>
    </citation>
    <scope>NUCLEOTIDE SEQUENCE</scope>
    <source>
        <strain evidence="2">Okayama</strain>
    </source>
</reference>
<dbReference type="EMBL" id="BMAC01000308">
    <property type="protein sequence ID" value="GFP93313.1"/>
    <property type="molecule type" value="Genomic_DNA"/>
</dbReference>
<dbReference type="PANTHER" id="PTHR44259">
    <property type="entry name" value="OS07G0183000 PROTEIN-RELATED"/>
    <property type="match status" value="1"/>
</dbReference>
<evidence type="ECO:0000313" key="3">
    <source>
        <dbReference type="Proteomes" id="UP000653305"/>
    </source>
</evidence>
<name>A0A830CBD2_9LAMI</name>
<sequence length="146" mass="16612">MGPDGSYVEETYFGRNRGWDKGYPYKTIGFDAYKIEPQEEEPREEEIKLRHAEGSLDGLALFIGINQSFAIGAAGVPELKLKPDCIYFTDDKEFTPLKWVARMYNYGGHDVGIFDYGSKSLSPCYYSCDYQSIEMAMPAPLWFTPT</sequence>
<protein>
    <recommendedName>
        <fullName evidence="1">KIB1-4 beta-propeller domain-containing protein</fullName>
    </recommendedName>
</protein>
<dbReference type="AlphaFoldDB" id="A0A830CBD2"/>
<feature type="domain" description="KIB1-4 beta-propeller" evidence="1">
    <location>
        <begin position="25"/>
        <end position="115"/>
    </location>
</feature>
<evidence type="ECO:0000259" key="1">
    <source>
        <dbReference type="Pfam" id="PF03478"/>
    </source>
</evidence>
<evidence type="ECO:0000313" key="2">
    <source>
        <dbReference type="EMBL" id="GFP93313.1"/>
    </source>
</evidence>
<comment type="caution">
    <text evidence="2">The sequence shown here is derived from an EMBL/GenBank/DDBJ whole genome shotgun (WGS) entry which is preliminary data.</text>
</comment>